<sequence length="13" mass="1733">MFKKKVWLKRKIK</sequence>
<proteinExistence type="predicted"/>
<protein>
    <submittedName>
        <fullName evidence="1">Uncharacterized protein</fullName>
    </submittedName>
</protein>
<evidence type="ECO:0000313" key="2">
    <source>
        <dbReference type="Proteomes" id="UP000708208"/>
    </source>
</evidence>
<evidence type="ECO:0000313" key="1">
    <source>
        <dbReference type="EMBL" id="CAG7732548.1"/>
    </source>
</evidence>
<reference evidence="1" key="1">
    <citation type="submission" date="2021-06" db="EMBL/GenBank/DDBJ databases">
        <authorList>
            <person name="Hodson N. C."/>
            <person name="Mongue J. A."/>
            <person name="Jaron S. K."/>
        </authorList>
    </citation>
    <scope>NUCLEOTIDE SEQUENCE</scope>
</reference>
<organism evidence="1 2">
    <name type="scientific">Allacma fusca</name>
    <dbReference type="NCBI Taxonomy" id="39272"/>
    <lineage>
        <taxon>Eukaryota</taxon>
        <taxon>Metazoa</taxon>
        <taxon>Ecdysozoa</taxon>
        <taxon>Arthropoda</taxon>
        <taxon>Hexapoda</taxon>
        <taxon>Collembola</taxon>
        <taxon>Symphypleona</taxon>
        <taxon>Sminthuridae</taxon>
        <taxon>Allacma</taxon>
    </lineage>
</organism>
<dbReference type="EMBL" id="CAJVCH010233553">
    <property type="protein sequence ID" value="CAG7732548.1"/>
    <property type="molecule type" value="Genomic_DNA"/>
</dbReference>
<accession>A0A8J2K3J6</accession>
<keyword evidence="2" id="KW-1185">Reference proteome</keyword>
<dbReference type="Proteomes" id="UP000708208">
    <property type="component" value="Unassembled WGS sequence"/>
</dbReference>
<name>A0A8J2K3J6_9HEXA</name>
<comment type="caution">
    <text evidence="1">The sequence shown here is derived from an EMBL/GenBank/DDBJ whole genome shotgun (WGS) entry which is preliminary data.</text>
</comment>
<gene>
    <name evidence="1" type="ORF">AFUS01_LOCUS21058</name>
</gene>
<feature type="non-terminal residue" evidence="1">
    <location>
        <position position="1"/>
    </location>
</feature>